<evidence type="ECO:0000256" key="3">
    <source>
        <dbReference type="ARBA" id="ARBA00022692"/>
    </source>
</evidence>
<name>A0ABD1K791_9TELE</name>
<comment type="caution">
    <text evidence="10">The sequence shown here is derived from an EMBL/GenBank/DDBJ whole genome shotgun (WGS) entry which is preliminary data.</text>
</comment>
<feature type="region of interest" description="Disordered" evidence="7">
    <location>
        <begin position="1"/>
        <end position="21"/>
    </location>
</feature>
<dbReference type="InterPro" id="IPR036259">
    <property type="entry name" value="MFS_trans_sf"/>
</dbReference>
<evidence type="ECO:0000256" key="1">
    <source>
        <dbReference type="ARBA" id="ARBA00004141"/>
    </source>
</evidence>
<dbReference type="Proteomes" id="UP001591681">
    <property type="component" value="Unassembled WGS sequence"/>
</dbReference>
<dbReference type="PANTHER" id="PTHR23505:SF67">
    <property type="entry name" value="PROTEIN SPINSTER HOMOLOG 3"/>
    <property type="match status" value="1"/>
</dbReference>
<proteinExistence type="inferred from homology"/>
<feature type="transmembrane region" description="Helical" evidence="8">
    <location>
        <begin position="373"/>
        <end position="401"/>
    </location>
</feature>
<evidence type="ECO:0000256" key="7">
    <source>
        <dbReference type="SAM" id="MobiDB-lite"/>
    </source>
</evidence>
<dbReference type="InterPro" id="IPR011701">
    <property type="entry name" value="MFS"/>
</dbReference>
<feature type="transmembrane region" description="Helical" evidence="8">
    <location>
        <begin position="346"/>
        <end position="367"/>
    </location>
</feature>
<feature type="compositionally biased region" description="Basic and acidic residues" evidence="7">
    <location>
        <begin position="12"/>
        <end position="21"/>
    </location>
</feature>
<keyword evidence="5 8" id="KW-0472">Membrane</keyword>
<feature type="transmembrane region" description="Helical" evidence="8">
    <location>
        <begin position="178"/>
        <end position="198"/>
    </location>
</feature>
<sequence>MEIVPPAGTSDGNEKTHLHPGSKETAHYGTIANGQVDNPAETTVISPTRAYIAVAVLCYVNLLNYMDRYTIAGVLLNIQTYFNIKDSTAGLLQTVFICSFMLLAPVFGYLGDRYNRKFIMVAGLAVWIVTTLCSSFITESYFWVLVLMRALVGTGEASYCTIAPTIIGDLFTDSKRTLMISFFYIFIPVGSGLGYIVGSGIASATGDWRWALRLNPILGAVGLVLLLFLTPNPPRGASDSHGEMHIEHTSYLEDIKYLMKNRSFVWSSFGVTAMAFVTGALAFWTPVFLSRAQVTMGLRPPCVQEPCNTSDSLIFGAVTVVTGIVGVSLGSLMSRQFRDRVPNADPLICAVGMLTSAPCLFIAIILASTSIPVTYVMIGIGETLLSLNWAIIADILLYVVVPTRRATAEALQIMVCHLLGDAGSPYLLGVMSDALSKYNPDSQTWRFRSLEYSVLVCPFVGVLGGLFFLMTALYISEDRKAAQLLTSGEPPVQSVPMTADSQAAA</sequence>
<evidence type="ECO:0000313" key="11">
    <source>
        <dbReference type="Proteomes" id="UP001591681"/>
    </source>
</evidence>
<dbReference type="InterPro" id="IPR044770">
    <property type="entry name" value="MFS_spinster-like"/>
</dbReference>
<dbReference type="Gene3D" id="1.20.1250.20">
    <property type="entry name" value="MFS general substrate transporter like domains"/>
    <property type="match status" value="1"/>
</dbReference>
<protein>
    <recommendedName>
        <fullName evidence="9">Major facilitator superfamily (MFS) profile domain-containing protein</fullName>
    </recommendedName>
</protein>
<evidence type="ECO:0000256" key="8">
    <source>
        <dbReference type="SAM" id="Phobius"/>
    </source>
</evidence>
<evidence type="ECO:0000256" key="2">
    <source>
        <dbReference type="ARBA" id="ARBA00022448"/>
    </source>
</evidence>
<evidence type="ECO:0000256" key="6">
    <source>
        <dbReference type="ARBA" id="ARBA00024338"/>
    </source>
</evidence>
<keyword evidence="2" id="KW-0813">Transport</keyword>
<feature type="transmembrane region" description="Helical" evidence="8">
    <location>
        <begin position="313"/>
        <end position="334"/>
    </location>
</feature>
<evidence type="ECO:0000256" key="4">
    <source>
        <dbReference type="ARBA" id="ARBA00022989"/>
    </source>
</evidence>
<dbReference type="InterPro" id="IPR020846">
    <property type="entry name" value="MFS_dom"/>
</dbReference>
<dbReference type="AlphaFoldDB" id="A0ABD1K791"/>
<feature type="domain" description="Major facilitator superfamily (MFS) profile" evidence="9">
    <location>
        <begin position="53"/>
        <end position="479"/>
    </location>
</feature>
<evidence type="ECO:0000259" key="9">
    <source>
        <dbReference type="PROSITE" id="PS50850"/>
    </source>
</evidence>
<feature type="transmembrane region" description="Helical" evidence="8">
    <location>
        <begin position="91"/>
        <end position="111"/>
    </location>
</feature>
<dbReference type="Pfam" id="PF07690">
    <property type="entry name" value="MFS_1"/>
    <property type="match status" value="1"/>
</dbReference>
<dbReference type="PROSITE" id="PS50850">
    <property type="entry name" value="MFS"/>
    <property type="match status" value="1"/>
</dbReference>
<feature type="transmembrane region" description="Helical" evidence="8">
    <location>
        <begin position="210"/>
        <end position="229"/>
    </location>
</feature>
<feature type="transmembrane region" description="Helical" evidence="8">
    <location>
        <begin position="264"/>
        <end position="284"/>
    </location>
</feature>
<evidence type="ECO:0000256" key="5">
    <source>
        <dbReference type="ARBA" id="ARBA00023136"/>
    </source>
</evidence>
<dbReference type="SUPFAM" id="SSF103473">
    <property type="entry name" value="MFS general substrate transporter"/>
    <property type="match status" value="1"/>
</dbReference>
<feature type="transmembrane region" description="Helical" evidence="8">
    <location>
        <begin position="452"/>
        <end position="475"/>
    </location>
</feature>
<dbReference type="GO" id="GO:0016020">
    <property type="term" value="C:membrane"/>
    <property type="evidence" value="ECO:0007669"/>
    <property type="project" value="UniProtKB-SubCell"/>
</dbReference>
<dbReference type="EMBL" id="JBHFQA010000008">
    <property type="protein sequence ID" value="KAL2094993.1"/>
    <property type="molecule type" value="Genomic_DNA"/>
</dbReference>
<keyword evidence="4 8" id="KW-1133">Transmembrane helix</keyword>
<dbReference type="PANTHER" id="PTHR23505">
    <property type="entry name" value="SPINSTER"/>
    <property type="match status" value="1"/>
</dbReference>
<keyword evidence="11" id="KW-1185">Reference proteome</keyword>
<evidence type="ECO:0000313" key="10">
    <source>
        <dbReference type="EMBL" id="KAL2094993.1"/>
    </source>
</evidence>
<organism evidence="10 11">
    <name type="scientific">Coilia grayii</name>
    <name type="common">Gray's grenadier anchovy</name>
    <dbReference type="NCBI Taxonomy" id="363190"/>
    <lineage>
        <taxon>Eukaryota</taxon>
        <taxon>Metazoa</taxon>
        <taxon>Chordata</taxon>
        <taxon>Craniata</taxon>
        <taxon>Vertebrata</taxon>
        <taxon>Euteleostomi</taxon>
        <taxon>Actinopterygii</taxon>
        <taxon>Neopterygii</taxon>
        <taxon>Teleostei</taxon>
        <taxon>Clupei</taxon>
        <taxon>Clupeiformes</taxon>
        <taxon>Clupeoidei</taxon>
        <taxon>Engraulidae</taxon>
        <taxon>Coilinae</taxon>
        <taxon>Coilia</taxon>
    </lineage>
</organism>
<comment type="subcellular location">
    <subcellularLocation>
        <location evidence="1">Membrane</location>
        <topology evidence="1">Multi-pass membrane protein</topology>
    </subcellularLocation>
</comment>
<feature type="transmembrane region" description="Helical" evidence="8">
    <location>
        <begin position="118"/>
        <end position="137"/>
    </location>
</feature>
<comment type="similarity">
    <text evidence="6">Belongs to the major facilitator superfamily. Spinster (TC 2.A.1.49) family.</text>
</comment>
<dbReference type="CDD" id="cd17328">
    <property type="entry name" value="MFS_spinster_like"/>
    <property type="match status" value="1"/>
</dbReference>
<feature type="transmembrane region" description="Helical" evidence="8">
    <location>
        <begin position="143"/>
        <end position="166"/>
    </location>
</feature>
<reference evidence="10 11" key="1">
    <citation type="submission" date="2024-09" db="EMBL/GenBank/DDBJ databases">
        <title>A chromosome-level genome assembly of Gray's grenadier anchovy, Coilia grayii.</title>
        <authorList>
            <person name="Fu Z."/>
        </authorList>
    </citation>
    <scope>NUCLEOTIDE SEQUENCE [LARGE SCALE GENOMIC DNA]</scope>
    <source>
        <strain evidence="10">G4</strain>
        <tissue evidence="10">Muscle</tissue>
    </source>
</reference>
<accession>A0ABD1K791</accession>
<gene>
    <name evidence="10" type="ORF">ACEWY4_009712</name>
</gene>
<keyword evidence="3 8" id="KW-0812">Transmembrane</keyword>